<keyword evidence="2" id="KW-1185">Reference proteome</keyword>
<dbReference type="RefSeq" id="XP_060358629.1">
    <property type="nucleotide sequence ID" value="XM_060501248.1"/>
</dbReference>
<dbReference type="GeneID" id="85385147"/>
<sequence length="147" mass="16492">MSWALPAFLTFYSIRRVTVPLSSLSCHAGSCLIHGKKEQSWAEEVAATHVSCGCWWERGRNDCDPIERRGRYLPTLPSEGTWLQGEAGTGGQGSCFPTCLKVGKMSNWKIKQEITRHFKVRVVIAIGGKEKHFMAAFPAACFLWEWS</sequence>
<gene>
    <name evidence="1" type="ORF">BDZ83DRAFT_135876</name>
</gene>
<reference evidence="1" key="1">
    <citation type="submission" date="2021-12" db="EMBL/GenBank/DDBJ databases">
        <title>Comparative genomics, transcriptomics and evolutionary studies reveal genomic signatures of adaptation to plant cell wall in hemibiotrophic fungi.</title>
        <authorList>
            <consortium name="DOE Joint Genome Institute"/>
            <person name="Baroncelli R."/>
            <person name="Diaz J.F."/>
            <person name="Benocci T."/>
            <person name="Peng M."/>
            <person name="Battaglia E."/>
            <person name="Haridas S."/>
            <person name="Andreopoulos W."/>
            <person name="Labutti K."/>
            <person name="Pangilinan J."/>
            <person name="Floch G.L."/>
            <person name="Makela M.R."/>
            <person name="Henrissat B."/>
            <person name="Grigoriev I.V."/>
            <person name="Crouch J.A."/>
            <person name="De Vries R.P."/>
            <person name="Sukno S.A."/>
            <person name="Thon M.R."/>
        </authorList>
    </citation>
    <scope>NUCLEOTIDE SEQUENCE</scope>
    <source>
        <strain evidence="1">CBS 112980</strain>
    </source>
</reference>
<accession>A0AAD8X8R7</accession>
<dbReference type="EMBL" id="JAHMHS010000179">
    <property type="protein sequence ID" value="KAK1709718.1"/>
    <property type="molecule type" value="Genomic_DNA"/>
</dbReference>
<dbReference type="AlphaFoldDB" id="A0AAD8X8R7"/>
<evidence type="ECO:0000313" key="2">
    <source>
        <dbReference type="Proteomes" id="UP001244207"/>
    </source>
</evidence>
<dbReference type="Proteomes" id="UP001244207">
    <property type="component" value="Unassembled WGS sequence"/>
</dbReference>
<protein>
    <submittedName>
        <fullName evidence="1">Uncharacterized protein</fullName>
    </submittedName>
</protein>
<name>A0AAD8X8R7_GLOAC</name>
<evidence type="ECO:0000313" key="1">
    <source>
        <dbReference type="EMBL" id="KAK1709718.1"/>
    </source>
</evidence>
<comment type="caution">
    <text evidence="1">The sequence shown here is derived from an EMBL/GenBank/DDBJ whole genome shotgun (WGS) entry which is preliminary data.</text>
</comment>
<proteinExistence type="predicted"/>
<organism evidence="1 2">
    <name type="scientific">Glomerella acutata</name>
    <name type="common">Colletotrichum acutatum</name>
    <dbReference type="NCBI Taxonomy" id="27357"/>
    <lineage>
        <taxon>Eukaryota</taxon>
        <taxon>Fungi</taxon>
        <taxon>Dikarya</taxon>
        <taxon>Ascomycota</taxon>
        <taxon>Pezizomycotina</taxon>
        <taxon>Sordariomycetes</taxon>
        <taxon>Hypocreomycetidae</taxon>
        <taxon>Glomerellales</taxon>
        <taxon>Glomerellaceae</taxon>
        <taxon>Colletotrichum</taxon>
        <taxon>Colletotrichum acutatum species complex</taxon>
    </lineage>
</organism>